<comment type="caution">
    <text evidence="1">The sequence shown here is derived from an EMBL/GenBank/DDBJ whole genome shotgun (WGS) entry which is preliminary data.</text>
</comment>
<evidence type="ECO:0000313" key="2">
    <source>
        <dbReference type="Proteomes" id="UP000751190"/>
    </source>
</evidence>
<evidence type="ECO:0000313" key="1">
    <source>
        <dbReference type="EMBL" id="KAG8467275.1"/>
    </source>
</evidence>
<organism evidence="1 2">
    <name type="scientific">Diacronema lutheri</name>
    <name type="common">Unicellular marine alga</name>
    <name type="synonym">Monochrysis lutheri</name>
    <dbReference type="NCBI Taxonomy" id="2081491"/>
    <lineage>
        <taxon>Eukaryota</taxon>
        <taxon>Haptista</taxon>
        <taxon>Haptophyta</taxon>
        <taxon>Pavlovophyceae</taxon>
        <taxon>Pavlovales</taxon>
        <taxon>Pavlovaceae</taxon>
        <taxon>Diacronema</taxon>
    </lineage>
</organism>
<dbReference type="AlphaFoldDB" id="A0A8J5XXK3"/>
<name>A0A8J5XXK3_DIALT</name>
<reference evidence="1" key="1">
    <citation type="submission" date="2021-05" db="EMBL/GenBank/DDBJ databases">
        <title>The genome of the haptophyte Pavlova lutheri (Diacronema luteri, Pavlovales) - a model for lipid biosynthesis in eukaryotic algae.</title>
        <authorList>
            <person name="Hulatt C.J."/>
            <person name="Posewitz M.C."/>
        </authorList>
    </citation>
    <scope>NUCLEOTIDE SEQUENCE</scope>
    <source>
        <strain evidence="1">NIVA-4/92</strain>
    </source>
</reference>
<proteinExistence type="predicted"/>
<accession>A0A8J5XXK3</accession>
<dbReference type="EMBL" id="JAGTXO010000006">
    <property type="protein sequence ID" value="KAG8467275.1"/>
    <property type="molecule type" value="Genomic_DNA"/>
</dbReference>
<sequence length="221" mass="23065">MVSSSSSLDARHIASAASAAAAQPLSVDVELLAGVARQLSANSLIATTTSRACVAMSCSQVICEGVMLTGDVRGRVGAGALSMHALSQLTVLVHLMHSFVTRVALAQAIELSAELSRTLSKFPRCGGALADGARRNRNTAKQALSTHMPAAENHIGLFAFYNCAHWFHNRVGMCLDFVREFAASDLAVAGAKFAALRGHFAPARNLALADVAADPLGRAHS</sequence>
<keyword evidence="2" id="KW-1185">Reference proteome</keyword>
<protein>
    <submittedName>
        <fullName evidence="1">Uncharacterized protein</fullName>
    </submittedName>
</protein>
<gene>
    <name evidence="1" type="ORF">KFE25_000591</name>
</gene>
<dbReference type="Proteomes" id="UP000751190">
    <property type="component" value="Unassembled WGS sequence"/>
</dbReference>